<organism evidence="1">
    <name type="scientific">freshwater metagenome</name>
    <dbReference type="NCBI Taxonomy" id="449393"/>
    <lineage>
        <taxon>unclassified sequences</taxon>
        <taxon>metagenomes</taxon>
        <taxon>ecological metagenomes</taxon>
    </lineage>
</organism>
<accession>A0A6J7EU20</accession>
<dbReference type="GO" id="GO:0005829">
    <property type="term" value="C:cytosol"/>
    <property type="evidence" value="ECO:0007669"/>
    <property type="project" value="TreeGrafter"/>
</dbReference>
<dbReference type="GO" id="GO:0016799">
    <property type="term" value="F:hydrolase activity, hydrolyzing N-glycosyl compounds"/>
    <property type="evidence" value="ECO:0007669"/>
    <property type="project" value="TreeGrafter"/>
</dbReference>
<dbReference type="Gene3D" id="3.40.50.450">
    <property type="match status" value="1"/>
</dbReference>
<proteinExistence type="predicted"/>
<protein>
    <submittedName>
        <fullName evidence="1">Unannotated protein</fullName>
    </submittedName>
</protein>
<dbReference type="EMBL" id="CAFBLJ010000173">
    <property type="protein sequence ID" value="CAB4883609.1"/>
    <property type="molecule type" value="Genomic_DNA"/>
</dbReference>
<reference evidence="1" key="1">
    <citation type="submission" date="2020-05" db="EMBL/GenBank/DDBJ databases">
        <authorList>
            <person name="Chiriac C."/>
            <person name="Salcher M."/>
            <person name="Ghai R."/>
            <person name="Kavagutti S V."/>
        </authorList>
    </citation>
    <scope>NUCLEOTIDE SEQUENCE</scope>
</reference>
<dbReference type="Pfam" id="PF03641">
    <property type="entry name" value="Lysine_decarbox"/>
    <property type="match status" value="1"/>
</dbReference>
<evidence type="ECO:0000313" key="1">
    <source>
        <dbReference type="EMBL" id="CAB4883609.1"/>
    </source>
</evidence>
<dbReference type="GO" id="GO:0009691">
    <property type="term" value="P:cytokinin biosynthetic process"/>
    <property type="evidence" value="ECO:0007669"/>
    <property type="project" value="InterPro"/>
</dbReference>
<sequence length="210" mass="22401">MPAGQSPTKIKRNVCVYCGSSSGKGPEYAAEAIALGRELASQNLGLVYGGGRVGLMGLVADAVLDHGGQVHGVIPEHLVRAETAHQGLTTLETVATMHERKARMEELVVGFIVLPGGFGTFDEVFEILTWNQLGLISKPVVFLDGTGYYAPLFDAFDHMIAAGFVKENYRVLLNRATTVDEAVRIASSPAAAVEGKLIELDITSKRTITS</sequence>
<dbReference type="AlphaFoldDB" id="A0A6J7EU20"/>
<name>A0A6J7EU20_9ZZZZ</name>
<dbReference type="NCBIfam" id="TIGR00730">
    <property type="entry name" value="Rossman fold protein, TIGR00730 family"/>
    <property type="match status" value="1"/>
</dbReference>
<dbReference type="InterPro" id="IPR031100">
    <property type="entry name" value="LOG_fam"/>
</dbReference>
<dbReference type="PANTHER" id="PTHR31223:SF70">
    <property type="entry name" value="LOG FAMILY PROTEIN YJL055W"/>
    <property type="match status" value="1"/>
</dbReference>
<gene>
    <name evidence="1" type="ORF">UFOPK3304_01887</name>
</gene>
<dbReference type="SUPFAM" id="SSF102405">
    <property type="entry name" value="MCP/YpsA-like"/>
    <property type="match status" value="1"/>
</dbReference>
<dbReference type="PANTHER" id="PTHR31223">
    <property type="entry name" value="LOG FAMILY PROTEIN YJL055W"/>
    <property type="match status" value="1"/>
</dbReference>
<dbReference type="InterPro" id="IPR005269">
    <property type="entry name" value="LOG"/>
</dbReference>